<feature type="transmembrane region" description="Helical" evidence="1">
    <location>
        <begin position="96"/>
        <end position="118"/>
    </location>
</feature>
<proteinExistence type="predicted"/>
<feature type="transmembrane region" description="Helical" evidence="1">
    <location>
        <begin position="148"/>
        <end position="168"/>
    </location>
</feature>
<feature type="transmembrane region" description="Helical" evidence="1">
    <location>
        <begin position="6"/>
        <end position="24"/>
    </location>
</feature>
<dbReference type="InterPro" id="IPR058247">
    <property type="entry name" value="DUF1453"/>
</dbReference>
<feature type="transmembrane region" description="Helical" evidence="1">
    <location>
        <begin position="67"/>
        <end position="84"/>
    </location>
</feature>
<sequence length="182" mass="19789">MAIPAHPSLVVTLGIGALIVWRMYSRVRRMVTRQRMSNRRTWIRIAFFSILIAALLFASAIHPMHAAALVGGVAVGAVLGWYGIRLTRFEQTPEGLFYTPSLHLGIALSTLFIVRLVYRGVLLYSMSNSASTAAPGAFPSAEFSGSPLTLLIFGILAGYYVAYAIGLLRWSRRAGAPGPDVH</sequence>
<dbReference type="HOGENOM" id="CLU_131994_0_0_4"/>
<dbReference type="KEGG" id="care:LT85_4803"/>
<evidence type="ECO:0000313" key="2">
    <source>
        <dbReference type="EMBL" id="AIY43961.1"/>
    </source>
</evidence>
<dbReference type="EMBL" id="CP009962">
    <property type="protein sequence ID" value="AIY43961.1"/>
    <property type="molecule type" value="Genomic_DNA"/>
</dbReference>
<dbReference type="Pfam" id="PF07301">
    <property type="entry name" value="DUF1453"/>
    <property type="match status" value="1"/>
</dbReference>
<dbReference type="OrthoDB" id="8703297at2"/>
<organism evidence="2 3">
    <name type="scientific">Collimonas arenae</name>
    <dbReference type="NCBI Taxonomy" id="279058"/>
    <lineage>
        <taxon>Bacteria</taxon>
        <taxon>Pseudomonadati</taxon>
        <taxon>Pseudomonadota</taxon>
        <taxon>Betaproteobacteria</taxon>
        <taxon>Burkholderiales</taxon>
        <taxon>Oxalobacteraceae</taxon>
        <taxon>Collimonas</taxon>
    </lineage>
</organism>
<dbReference type="RefSeq" id="WP_052135426.1">
    <property type="nucleotide sequence ID" value="NZ_CP009962.1"/>
</dbReference>
<reference evidence="3" key="1">
    <citation type="journal article" date="2014" name="Soil Biol. Biochem.">
        <title>Structure and function of bacterial communities in ageing soils: Insights from the Mendocino ecological staircase.</title>
        <authorList>
            <person name="Uroz S."/>
            <person name="Tech J.J."/>
            <person name="Sawaya N.A."/>
            <person name="Frey-Klett P."/>
            <person name="Leveau J.H.J."/>
        </authorList>
    </citation>
    <scope>NUCLEOTIDE SEQUENCE [LARGE SCALE GENOMIC DNA]</scope>
    <source>
        <strain evidence="3">Cal35</strain>
    </source>
</reference>
<dbReference type="STRING" id="279058.LT85_4803"/>
<feature type="transmembrane region" description="Helical" evidence="1">
    <location>
        <begin position="45"/>
        <end position="61"/>
    </location>
</feature>
<protein>
    <recommendedName>
        <fullName evidence="4">DUF1453 domain-containing protein</fullName>
    </recommendedName>
</protein>
<dbReference type="AlphaFoldDB" id="A0A0A1FH99"/>
<gene>
    <name evidence="2" type="ORF">LT85_4803</name>
</gene>
<evidence type="ECO:0000313" key="3">
    <source>
        <dbReference type="Proteomes" id="UP000030302"/>
    </source>
</evidence>
<keyword evidence="1" id="KW-0472">Membrane</keyword>
<keyword evidence="3" id="KW-1185">Reference proteome</keyword>
<evidence type="ECO:0008006" key="4">
    <source>
        <dbReference type="Google" id="ProtNLM"/>
    </source>
</evidence>
<evidence type="ECO:0000256" key="1">
    <source>
        <dbReference type="SAM" id="Phobius"/>
    </source>
</evidence>
<dbReference type="Proteomes" id="UP000030302">
    <property type="component" value="Chromosome"/>
</dbReference>
<keyword evidence="1" id="KW-0812">Transmembrane</keyword>
<name>A0A0A1FH99_9BURK</name>
<keyword evidence="1" id="KW-1133">Transmembrane helix</keyword>
<accession>A0A0A1FH99</accession>